<feature type="transmembrane region" description="Helical" evidence="16">
    <location>
        <begin position="756"/>
        <end position="778"/>
    </location>
</feature>
<dbReference type="InterPro" id="IPR011500">
    <property type="entry name" value="GPCR_3_9-Cys_dom"/>
</dbReference>
<feature type="transmembrane region" description="Helical" evidence="16">
    <location>
        <begin position="679"/>
        <end position="699"/>
    </location>
</feature>
<dbReference type="Gene3D" id="2.10.50.30">
    <property type="entry name" value="GPCR, family 3, nine cysteines domain"/>
    <property type="match status" value="1"/>
</dbReference>
<dbReference type="InterPro" id="IPR038550">
    <property type="entry name" value="GPCR_3_9-Cys_sf"/>
</dbReference>
<evidence type="ECO:0000256" key="3">
    <source>
        <dbReference type="ARBA" id="ARBA00011748"/>
    </source>
</evidence>
<keyword evidence="8 16" id="KW-1133">Transmembrane helix</keyword>
<evidence type="ECO:0000256" key="1">
    <source>
        <dbReference type="ARBA" id="ARBA00004651"/>
    </source>
</evidence>
<dbReference type="Proteomes" id="UP001314229">
    <property type="component" value="Unassembled WGS sequence"/>
</dbReference>
<evidence type="ECO:0000256" key="12">
    <source>
        <dbReference type="ARBA" id="ARBA00023170"/>
    </source>
</evidence>
<dbReference type="GO" id="GO:0007608">
    <property type="term" value="P:sensory perception of smell"/>
    <property type="evidence" value="ECO:0007669"/>
    <property type="project" value="UniProtKB-KW"/>
</dbReference>
<feature type="transmembrane region" description="Helical" evidence="16">
    <location>
        <begin position="638"/>
        <end position="659"/>
    </location>
</feature>
<keyword evidence="11" id="KW-1015">Disulfide bond</keyword>
<feature type="domain" description="G-protein coupled receptors family 3 profile" evidence="18">
    <location>
        <begin position="568"/>
        <end position="828"/>
    </location>
</feature>
<comment type="similarity">
    <text evidence="2">Belongs to the G-protein coupled receptor 3 family.</text>
</comment>
<feature type="transmembrane region" description="Helical" evidence="16">
    <location>
        <begin position="722"/>
        <end position="744"/>
    </location>
</feature>
<evidence type="ECO:0000256" key="8">
    <source>
        <dbReference type="ARBA" id="ARBA00022989"/>
    </source>
</evidence>
<dbReference type="FunFam" id="2.10.50.30:FF:000004">
    <property type="entry name" value="Taste receptor type 1 member 3-like protein"/>
    <property type="match status" value="1"/>
</dbReference>
<feature type="signal peptide" evidence="17">
    <location>
        <begin position="1"/>
        <end position="21"/>
    </location>
</feature>
<dbReference type="Pfam" id="PF00003">
    <property type="entry name" value="7tm_3"/>
    <property type="match status" value="1"/>
</dbReference>
<keyword evidence="6" id="KW-0552">Olfaction</keyword>
<feature type="transmembrane region" description="Helical" evidence="16">
    <location>
        <begin position="790"/>
        <end position="813"/>
    </location>
</feature>
<keyword evidence="20" id="KW-1185">Reference proteome</keyword>
<keyword evidence="10 16" id="KW-0472">Membrane</keyword>
<evidence type="ECO:0000256" key="13">
    <source>
        <dbReference type="ARBA" id="ARBA00023180"/>
    </source>
</evidence>
<dbReference type="FunFam" id="3.40.50.2300:FF:000152">
    <property type="entry name" value="G protein-coupled receptor class C group 6 member A"/>
    <property type="match status" value="1"/>
</dbReference>
<dbReference type="InterPro" id="IPR017978">
    <property type="entry name" value="GPCR_3_C"/>
</dbReference>
<gene>
    <name evidence="19" type="ORF">FSCOSCO3_A016070</name>
</gene>
<evidence type="ECO:0000313" key="20">
    <source>
        <dbReference type="Proteomes" id="UP001314229"/>
    </source>
</evidence>
<evidence type="ECO:0000256" key="15">
    <source>
        <dbReference type="ARBA" id="ARBA00039774"/>
    </source>
</evidence>
<sequence>MAWVALCFYLHILFLFSGMSSFQNNKDIRVPGATAPGDIIIGGIFPIHKAVEKKNDSFAPHVQQCVGLDESGLTKALAMINAVEIMNKSPPLAALNITLGYQIQDSCADVSTSLRATAYFTQQTCCHTESNTSTCGQPVMAVIGSSYSEVSIAIARELTLKMIPQISYSSTAVTLSDKSRFPAFMRTIPNDEHQTAAMVTLIKSNDWNWVGIITTDGDYGRSALDNFVSQALEKGICVAFRSVLPQSETNPVADINQTARTISENPNVKVIVSFAKPSHMKHLYQELRNQALTKGNNLESLKRVWVASDSWSSSGFVLGNLTMEDIGQIVGFTFKHGNMSSFCQYLSRLEAAGHNYTGNNSFLREFYNQVSNSVKTPTEHLQADTIYSVEMAVSAIAQAVASICRRRNCKTPGTVQPWEVVQALREQEFKLEGKRYKFDKGGDINLGYDVTMWRSHEGNITVRNVVAEYHPDKETFTFINHNTSEQLPELKKVTSKCSKSCNPGQSKKTAEGQHTCCYQCINCTKNHYSDETDMDQCLRCDPNTEWSPEGSSSCLPKTLHFFHWEDGFAVVLLMFSAIGILLSLLVSALFLRQHDTPVVKAAGGPLNQVVLFSLVVSFISAMLFVGRPNGFQCKARQVLFGMSFTLCVSCILVKTLKILLAFQFNPELQEVLRRLYQPFVIVIVCVAIQAAICICWLVLKSPFNDTEKFPTALLEYCHEGSYLAFGVMLGYIAVLAFVCFICAFKGRKLPQQYNEARFITFSMLLYLISWMLFVPVYVTTSGVYLPAVEMVVILISNYGILSCHFFTKCYIIIFKKKQNTKSVFRRKLYEYSSETTKSYSVFQSSASWQQSSSECSIISYPSLSMTAADSFKPVMVTNCRVCNCTSLHRGIITRHNCLRRRTSI</sequence>
<comment type="caution">
    <text evidence="19">The sequence shown here is derived from an EMBL/GenBank/DDBJ whole genome shotgun (WGS) entry which is preliminary data.</text>
</comment>
<evidence type="ECO:0000256" key="11">
    <source>
        <dbReference type="ARBA" id="ARBA00023157"/>
    </source>
</evidence>
<keyword evidence="9" id="KW-0297">G-protein coupled receptor</keyword>
<keyword evidence="13" id="KW-0325">Glycoprotein</keyword>
<dbReference type="AlphaFoldDB" id="A0AAV1PMW2"/>
<feature type="transmembrane region" description="Helical" evidence="16">
    <location>
        <begin position="603"/>
        <end position="626"/>
    </location>
</feature>
<evidence type="ECO:0000259" key="18">
    <source>
        <dbReference type="PROSITE" id="PS50259"/>
    </source>
</evidence>
<dbReference type="PROSITE" id="PS50259">
    <property type="entry name" value="G_PROTEIN_RECEP_F3_4"/>
    <property type="match status" value="1"/>
</dbReference>
<dbReference type="Gene3D" id="3.40.50.2300">
    <property type="match status" value="2"/>
</dbReference>
<evidence type="ECO:0000256" key="14">
    <source>
        <dbReference type="ARBA" id="ARBA00023224"/>
    </source>
</evidence>
<protein>
    <recommendedName>
        <fullName evidence="15">G-protein coupled receptor family C group 6 member A</fullName>
    </recommendedName>
</protein>
<dbReference type="Pfam" id="PF01094">
    <property type="entry name" value="ANF_receptor"/>
    <property type="match status" value="1"/>
</dbReference>
<evidence type="ECO:0000256" key="17">
    <source>
        <dbReference type="SAM" id="SignalP"/>
    </source>
</evidence>
<evidence type="ECO:0000256" key="16">
    <source>
        <dbReference type="SAM" id="Phobius"/>
    </source>
</evidence>
<evidence type="ECO:0000256" key="5">
    <source>
        <dbReference type="ARBA" id="ARBA00022692"/>
    </source>
</evidence>
<evidence type="ECO:0000256" key="9">
    <source>
        <dbReference type="ARBA" id="ARBA00023040"/>
    </source>
</evidence>
<name>A0AAV1PMW2_SCOSC</name>
<reference evidence="19 20" key="1">
    <citation type="submission" date="2024-01" db="EMBL/GenBank/DDBJ databases">
        <authorList>
            <person name="Alioto T."/>
            <person name="Alioto T."/>
            <person name="Gomez Garrido J."/>
        </authorList>
    </citation>
    <scope>NUCLEOTIDE SEQUENCE [LARGE SCALE GENOMIC DNA]</scope>
</reference>
<dbReference type="GO" id="GO:0005886">
    <property type="term" value="C:plasma membrane"/>
    <property type="evidence" value="ECO:0007669"/>
    <property type="project" value="UniProtKB-SubCell"/>
</dbReference>
<evidence type="ECO:0000256" key="4">
    <source>
        <dbReference type="ARBA" id="ARBA00022475"/>
    </source>
</evidence>
<feature type="transmembrane region" description="Helical" evidence="16">
    <location>
        <begin position="567"/>
        <end position="591"/>
    </location>
</feature>
<dbReference type="PRINTS" id="PR00248">
    <property type="entry name" value="GPCRMGR"/>
</dbReference>
<feature type="chain" id="PRO_5043920387" description="G-protein coupled receptor family C group 6 member A" evidence="17">
    <location>
        <begin position="22"/>
        <end position="904"/>
    </location>
</feature>
<dbReference type="InterPro" id="IPR028082">
    <property type="entry name" value="Peripla_BP_I"/>
</dbReference>
<comment type="subunit">
    <text evidence="3">Homodimer; disulfide-linked.</text>
</comment>
<evidence type="ECO:0000256" key="10">
    <source>
        <dbReference type="ARBA" id="ARBA00023136"/>
    </source>
</evidence>
<evidence type="ECO:0000313" key="19">
    <source>
        <dbReference type="EMBL" id="CAK6972004.1"/>
    </source>
</evidence>
<accession>A0AAV1PMW2</accession>
<dbReference type="InterPro" id="IPR000337">
    <property type="entry name" value="GPCR_3"/>
</dbReference>
<keyword evidence="14" id="KW-0807">Transducer</keyword>
<keyword evidence="5 16" id="KW-0812">Transmembrane</keyword>
<keyword evidence="12 19" id="KW-0675">Receptor</keyword>
<dbReference type="PANTHER" id="PTHR24061">
    <property type="entry name" value="CALCIUM-SENSING RECEPTOR-RELATED"/>
    <property type="match status" value="1"/>
</dbReference>
<dbReference type="InterPro" id="IPR001828">
    <property type="entry name" value="ANF_lig-bd_rcpt"/>
</dbReference>
<proteinExistence type="inferred from homology"/>
<dbReference type="PANTHER" id="PTHR24061:SF5">
    <property type="entry name" value="G-PROTEIN COUPLED RECEPTOR FAMILY C GROUP 6 MEMBER A"/>
    <property type="match status" value="1"/>
</dbReference>
<organism evidence="19 20">
    <name type="scientific">Scomber scombrus</name>
    <name type="common">Atlantic mackerel</name>
    <name type="synonym">Scomber vernalis</name>
    <dbReference type="NCBI Taxonomy" id="13677"/>
    <lineage>
        <taxon>Eukaryota</taxon>
        <taxon>Metazoa</taxon>
        <taxon>Chordata</taxon>
        <taxon>Craniata</taxon>
        <taxon>Vertebrata</taxon>
        <taxon>Euteleostomi</taxon>
        <taxon>Actinopterygii</taxon>
        <taxon>Neopterygii</taxon>
        <taxon>Teleostei</taxon>
        <taxon>Neoteleostei</taxon>
        <taxon>Acanthomorphata</taxon>
        <taxon>Pelagiaria</taxon>
        <taxon>Scombriformes</taxon>
        <taxon>Scombridae</taxon>
        <taxon>Scomber</taxon>
    </lineage>
</organism>
<dbReference type="InterPro" id="IPR000068">
    <property type="entry name" value="GPCR_3_Ca_sens_rcpt-rel"/>
</dbReference>
<dbReference type="GO" id="GO:0004930">
    <property type="term" value="F:G protein-coupled receptor activity"/>
    <property type="evidence" value="ECO:0007669"/>
    <property type="project" value="UniProtKB-KW"/>
</dbReference>
<dbReference type="EMBL" id="CAWUFR010000190">
    <property type="protein sequence ID" value="CAK6972004.1"/>
    <property type="molecule type" value="Genomic_DNA"/>
</dbReference>
<dbReference type="SUPFAM" id="SSF53822">
    <property type="entry name" value="Periplasmic binding protein-like I"/>
    <property type="match status" value="1"/>
</dbReference>
<comment type="subcellular location">
    <subcellularLocation>
        <location evidence="1">Cell membrane</location>
        <topology evidence="1">Multi-pass membrane protein</topology>
    </subcellularLocation>
</comment>
<keyword evidence="7 17" id="KW-0732">Signal</keyword>
<evidence type="ECO:0000256" key="7">
    <source>
        <dbReference type="ARBA" id="ARBA00022729"/>
    </source>
</evidence>
<dbReference type="Pfam" id="PF07562">
    <property type="entry name" value="NCD3G"/>
    <property type="match status" value="1"/>
</dbReference>
<evidence type="ECO:0000256" key="2">
    <source>
        <dbReference type="ARBA" id="ARBA00007242"/>
    </source>
</evidence>
<keyword evidence="4" id="KW-1003">Cell membrane</keyword>
<keyword evidence="6" id="KW-0716">Sensory transduction</keyword>
<evidence type="ECO:0000256" key="6">
    <source>
        <dbReference type="ARBA" id="ARBA00022725"/>
    </source>
</evidence>